<feature type="compositionally biased region" description="Polar residues" evidence="1">
    <location>
        <begin position="800"/>
        <end position="813"/>
    </location>
</feature>
<dbReference type="PROSITE" id="PS50330">
    <property type="entry name" value="UIM"/>
    <property type="match status" value="1"/>
</dbReference>
<feature type="compositionally biased region" description="Polar residues" evidence="1">
    <location>
        <begin position="1374"/>
        <end position="1387"/>
    </location>
</feature>
<keyword evidence="3" id="KW-1185">Reference proteome</keyword>
<feature type="compositionally biased region" description="Acidic residues" evidence="1">
    <location>
        <begin position="770"/>
        <end position="781"/>
    </location>
</feature>
<feature type="compositionally biased region" description="Low complexity" evidence="1">
    <location>
        <begin position="436"/>
        <end position="447"/>
    </location>
</feature>
<feature type="compositionally biased region" description="Polar residues" evidence="1">
    <location>
        <begin position="693"/>
        <end position="713"/>
    </location>
</feature>
<accession>A0A177TTT0</accession>
<dbReference type="EMBL" id="LWDF02000422">
    <property type="protein sequence ID" value="KAE8248893.1"/>
    <property type="molecule type" value="Genomic_DNA"/>
</dbReference>
<feature type="compositionally biased region" description="Polar residues" evidence="1">
    <location>
        <begin position="744"/>
        <end position="754"/>
    </location>
</feature>
<feature type="compositionally biased region" description="Basic and acidic residues" evidence="1">
    <location>
        <begin position="199"/>
        <end position="225"/>
    </location>
</feature>
<feature type="compositionally biased region" description="Pro residues" evidence="1">
    <location>
        <begin position="620"/>
        <end position="634"/>
    </location>
</feature>
<sequence>MDQAYTHAPSAAIDASNSSTAAPARLPLHINTPTPVSIPVTASSYIPGPGNPLLPPPSFDAHNGSLASAPGVYAPTAAPLPPPPPFDAPTGAIPQLLPDPNAAPHGAPVASHPPAHADATTAPNADQPHSFDNCPACRAEYEAAVAASLNTDAERRRADEERERAELENAIRLSEQEAQAHPPPAGTLTQGTEDEEEEQLRRVIEESARNAAEEEERRRQWRESIQHTLGEGSSSASASTSIPNPEDEEELLRRVLDESARTEAEAKSRREQEENWEANILNRSRRAAELVEEQRELEVQEASMWRSPDAGSNKTREGKRSTEGGVPSGSGAQRGSDVEEDMPTSDKDKDAEDYSLGLGLRASRRSQEIPSDAGQEDLARAIAEEVRSRAGRRQMEGEGKNEGAEIGSMNGEVPTAKSRRSQADEESFWRQPTDATSTGSSKGTQQTPQVLGDAGSDPPSASHQARLARAALESEENGAQTMSLPPMQIAASLDDSGEDRATAPNGSDVPESVMGSLPPSVVDSLPPPSVVDSIPPSVAPEEANSDEGQREDDVAGTANVDVGAGESVQDDNKGDPPSQDAIERSVPDPQQITPESTSLTQPVPNHGPTNDSSDSGAVPAPRPLPVPPGPPPVGSMPITNGPPFTSIPFIPASTAEVAGTQPTTSVDSKPNAQEDVPPPPPAPEQPTVAQVDGPSTSIDQEITLQTVSDSQSSEAKEPGLEPPSPANDEQKLSPSQVDAPIDVDTNSISESNALWSGIPEDLQSRSAGVDSDEREDLEADGGDATPLYTAIDPQMEGASAATSTQSGGNTPSQTPLPPPYIGMQSAVQNGGGVRPSSASGSRSPSIASLPNGGVSQTDSTDATPSASTAIRRVTQGPDGQQLGMMSNPLFSNPLLSGLSYSHNAPPVSSSMSAGSRERSSLGGYASVSSGVIGSSGGLGHPSGASIGGHAFVQSGSAVHPVGGGGRWSGEPQIALALRRTSAAVHSGFGANSGSSVSSHHGSTSSAGPGAGHATSGPGRASFGSSFSRTSTTSPPLPPPSSPPSFNPLFSAFGAEAEDANRTASEVAAHAPVVALPREHIGGWVGTPSPPRHSVPLIGTMMGADGGGGGHMQSASQQPGPFPMGSFAPTTNGASGQQPSFGPGPLHFSPTTSPGSQLNKISRLLGPEAPTAAELSSAAQSPLSIAGATTSPGSQPNKISRLLGPEAPTAAQLSSASLSSTSIAGAEKSGSKTKKKLKELFSRHDRSGSKSKIRASIAAPESNGTRGTGIGGPVLGDLTSGRAKSVDSQAPSESLHQASQQQPQEDTQGPTIMPWSDPAASGSQTSLASAFSSNATSQKVASTQISLASEGAAISPTAAVFPLFRPLVWGRGVQPKQQQNKGSTSSGAARSDETVEELDEVGVL</sequence>
<reference evidence="2" key="2">
    <citation type="journal article" date="2019" name="IMA Fungus">
        <title>Genome sequencing and comparison of five Tilletia species to identify candidate genes for the detection of regulated species infecting wheat.</title>
        <authorList>
            <person name="Nguyen H.D.T."/>
            <person name="Sultana T."/>
            <person name="Kesanakurti P."/>
            <person name="Hambleton S."/>
        </authorList>
    </citation>
    <scope>NUCLEOTIDE SEQUENCE</scope>
    <source>
        <strain evidence="2">DAOMC 236416</strain>
    </source>
</reference>
<feature type="region of interest" description="Disordered" evidence="1">
    <location>
        <begin position="1"/>
        <end position="31"/>
    </location>
</feature>
<feature type="compositionally biased region" description="Low complexity" evidence="1">
    <location>
        <begin position="834"/>
        <end position="848"/>
    </location>
</feature>
<feature type="compositionally biased region" description="Basic and acidic residues" evidence="1">
    <location>
        <begin position="377"/>
        <end position="403"/>
    </location>
</feature>
<feature type="compositionally biased region" description="Polar residues" evidence="1">
    <location>
        <begin position="1148"/>
        <end position="1159"/>
    </location>
</feature>
<evidence type="ECO:0000256" key="1">
    <source>
        <dbReference type="SAM" id="MobiDB-lite"/>
    </source>
</evidence>
<feature type="compositionally biased region" description="Pro residues" evidence="1">
    <location>
        <begin position="78"/>
        <end position="87"/>
    </location>
</feature>
<feature type="region of interest" description="Disordered" evidence="1">
    <location>
        <begin position="988"/>
        <end position="1049"/>
    </location>
</feature>
<feature type="region of interest" description="Disordered" evidence="1">
    <location>
        <begin position="152"/>
        <end position="867"/>
    </location>
</feature>
<dbReference type="InterPro" id="IPR003903">
    <property type="entry name" value="UIM_dom"/>
</dbReference>
<organism evidence="2 3">
    <name type="scientific">Tilletia indica</name>
    <dbReference type="NCBI Taxonomy" id="43049"/>
    <lineage>
        <taxon>Eukaryota</taxon>
        <taxon>Fungi</taxon>
        <taxon>Dikarya</taxon>
        <taxon>Basidiomycota</taxon>
        <taxon>Ustilaginomycotina</taxon>
        <taxon>Exobasidiomycetes</taxon>
        <taxon>Tilletiales</taxon>
        <taxon>Tilletiaceae</taxon>
        <taxon>Tilletia</taxon>
    </lineage>
</organism>
<evidence type="ECO:0000313" key="3">
    <source>
        <dbReference type="Proteomes" id="UP000077521"/>
    </source>
</evidence>
<dbReference type="Proteomes" id="UP000077521">
    <property type="component" value="Unassembled WGS sequence"/>
</dbReference>
<feature type="compositionally biased region" description="Polar residues" evidence="1">
    <location>
        <begin position="1285"/>
        <end position="1309"/>
    </location>
</feature>
<feature type="compositionally biased region" description="Pro residues" evidence="1">
    <location>
        <begin position="1034"/>
        <end position="1045"/>
    </location>
</feature>
<reference evidence="2" key="1">
    <citation type="submission" date="2016-04" db="EMBL/GenBank/DDBJ databases">
        <authorList>
            <person name="Nguyen H.D."/>
            <person name="Samba Siva P."/>
            <person name="Cullis J."/>
            <person name="Levesque C.A."/>
            <person name="Hambleton S."/>
        </authorList>
    </citation>
    <scope>NUCLEOTIDE SEQUENCE</scope>
    <source>
        <strain evidence="2">DAOMC 236416</strain>
    </source>
</reference>
<feature type="compositionally biased region" description="Low complexity" evidence="1">
    <location>
        <begin position="908"/>
        <end position="923"/>
    </location>
</feature>
<feature type="region of interest" description="Disordered" evidence="1">
    <location>
        <begin position="1105"/>
        <end position="1197"/>
    </location>
</feature>
<feature type="compositionally biased region" description="Low complexity" evidence="1">
    <location>
        <begin position="1213"/>
        <end position="1227"/>
    </location>
</feature>
<comment type="caution">
    <text evidence="2">The sequence shown here is derived from an EMBL/GenBank/DDBJ whole genome shotgun (WGS) entry which is preliminary data.</text>
</comment>
<feature type="compositionally biased region" description="Polar residues" evidence="1">
    <location>
        <begin position="588"/>
        <end position="615"/>
    </location>
</feature>
<feature type="compositionally biased region" description="Low complexity" evidence="1">
    <location>
        <begin position="110"/>
        <end position="126"/>
    </location>
</feature>
<feature type="region of interest" description="Disordered" evidence="1">
    <location>
        <begin position="904"/>
        <end position="923"/>
    </location>
</feature>
<protein>
    <submittedName>
        <fullName evidence="2">Uncharacterized protein</fullName>
    </submittedName>
</protein>
<name>A0A177TTT0_9BASI</name>
<feature type="compositionally biased region" description="Low complexity" evidence="1">
    <location>
        <begin position="855"/>
        <end position="867"/>
    </location>
</feature>
<feature type="compositionally biased region" description="Basic and acidic residues" evidence="1">
    <location>
        <begin position="251"/>
        <end position="273"/>
    </location>
</feature>
<feature type="compositionally biased region" description="Low complexity" evidence="1">
    <location>
        <begin position="988"/>
        <end position="1033"/>
    </location>
</feature>
<feature type="region of interest" description="Disordered" evidence="1">
    <location>
        <begin position="1213"/>
        <end position="1344"/>
    </location>
</feature>
<feature type="compositionally biased region" description="Polar residues" evidence="1">
    <location>
        <begin position="1176"/>
        <end position="1197"/>
    </location>
</feature>
<gene>
    <name evidence="2" type="ORF">A4X13_0g5431</name>
</gene>
<feature type="compositionally biased region" description="Basic and acidic residues" evidence="1">
    <location>
        <begin position="152"/>
        <end position="169"/>
    </location>
</feature>
<feature type="compositionally biased region" description="Basic and acidic residues" evidence="1">
    <location>
        <begin position="1237"/>
        <end position="1247"/>
    </location>
</feature>
<evidence type="ECO:0000313" key="2">
    <source>
        <dbReference type="EMBL" id="KAE8248893.1"/>
    </source>
</evidence>
<feature type="compositionally biased region" description="Pro residues" evidence="1">
    <location>
        <begin position="49"/>
        <end position="58"/>
    </location>
</feature>
<feature type="compositionally biased region" description="Low complexity" evidence="1">
    <location>
        <begin position="516"/>
        <end position="536"/>
    </location>
</feature>
<feature type="region of interest" description="Disordered" evidence="1">
    <location>
        <begin position="49"/>
        <end position="128"/>
    </location>
</feature>
<proteinExistence type="predicted"/>
<feature type="compositionally biased region" description="Polar residues" evidence="1">
    <location>
        <begin position="1127"/>
        <end position="1139"/>
    </location>
</feature>
<dbReference type="SMART" id="SM00726">
    <property type="entry name" value="UIM"/>
    <property type="match status" value="3"/>
</dbReference>
<feature type="compositionally biased region" description="Polar residues" evidence="1">
    <location>
        <begin position="1320"/>
        <end position="1344"/>
    </location>
</feature>
<feature type="region of interest" description="Disordered" evidence="1">
    <location>
        <begin position="1371"/>
        <end position="1403"/>
    </location>
</feature>
<feature type="compositionally biased region" description="Basic and acidic residues" evidence="1">
    <location>
        <begin position="286"/>
        <end position="298"/>
    </location>
</feature>
<feature type="compositionally biased region" description="Acidic residues" evidence="1">
    <location>
        <begin position="1393"/>
        <end position="1403"/>
    </location>
</feature>